<evidence type="ECO:0000313" key="2">
    <source>
        <dbReference type="EMBL" id="GET22926.1"/>
    </source>
</evidence>
<dbReference type="InterPro" id="IPR001279">
    <property type="entry name" value="Metallo-B-lactamas"/>
</dbReference>
<dbReference type="Pfam" id="PF00753">
    <property type="entry name" value="Lactamase_B"/>
    <property type="match status" value="1"/>
</dbReference>
<feature type="domain" description="Metallo-beta-lactamase" evidence="1">
    <location>
        <begin position="73"/>
        <end position="243"/>
    </location>
</feature>
<dbReference type="SUPFAM" id="SSF56281">
    <property type="entry name" value="Metallo-hydrolase/oxidoreductase"/>
    <property type="match status" value="1"/>
</dbReference>
<dbReference type="Gene3D" id="3.60.15.10">
    <property type="entry name" value="Ribonuclease Z/Hydroxyacylglutathione hydrolase-like"/>
    <property type="match status" value="1"/>
</dbReference>
<dbReference type="SMART" id="SM00849">
    <property type="entry name" value="Lactamase_B"/>
    <property type="match status" value="1"/>
</dbReference>
<dbReference type="EMBL" id="BLAU01000001">
    <property type="protein sequence ID" value="GET22926.1"/>
    <property type="molecule type" value="Genomic_DNA"/>
</dbReference>
<dbReference type="Proteomes" id="UP000240621">
    <property type="component" value="Unassembled WGS sequence"/>
</dbReference>
<dbReference type="AlphaFoldDB" id="A0A2P8CBH9"/>
<dbReference type="SUPFAM" id="SSF57802">
    <property type="entry name" value="Rubredoxin-like"/>
    <property type="match status" value="1"/>
</dbReference>
<dbReference type="EMBL" id="PYGC01000006">
    <property type="protein sequence ID" value="PSK82330.1"/>
    <property type="molecule type" value="Genomic_DNA"/>
</dbReference>
<comment type="caution">
    <text evidence="3">The sequence shown here is derived from an EMBL/GenBank/DDBJ whole genome shotgun (WGS) entry which is preliminary data.</text>
</comment>
<accession>A0A2P8CBH9</accession>
<evidence type="ECO:0000313" key="5">
    <source>
        <dbReference type="Proteomes" id="UP000396862"/>
    </source>
</evidence>
<reference evidence="2 5" key="2">
    <citation type="submission" date="2019-10" db="EMBL/GenBank/DDBJ databases">
        <title>Prolixibacter strains distinguished by the presence of nitrate reductase genes were adept at nitrate-dependent anaerobic corrosion of metallic iron and carbon steel.</title>
        <authorList>
            <person name="Iino T."/>
            <person name="Shono N."/>
            <person name="Ito K."/>
            <person name="Nakamura R."/>
            <person name="Sueoka K."/>
            <person name="Harayama S."/>
            <person name="Ohkuma M."/>
        </authorList>
    </citation>
    <scope>NUCLEOTIDE SEQUENCE [LARGE SCALE GENOMIC DNA]</scope>
    <source>
        <strain evidence="2 5">MIC1-1</strain>
    </source>
</reference>
<dbReference type="PANTHER" id="PTHR36839">
    <property type="entry name" value="METALLO-BETA-LACTAMASE FAMILY PROTEIN (AFU_ORTHOLOGUE AFUA_5G12770)"/>
    <property type="match status" value="1"/>
</dbReference>
<gene>
    <name evidence="3" type="ORF">CLV93_10674</name>
    <name evidence="2" type="ORF">JCM18694_31720</name>
</gene>
<dbReference type="GO" id="GO:0016787">
    <property type="term" value="F:hydrolase activity"/>
    <property type="evidence" value="ECO:0007669"/>
    <property type="project" value="UniProtKB-KW"/>
</dbReference>
<evidence type="ECO:0000259" key="1">
    <source>
        <dbReference type="SMART" id="SM00849"/>
    </source>
</evidence>
<keyword evidence="5" id="KW-1185">Reference proteome</keyword>
<dbReference type="Proteomes" id="UP000396862">
    <property type="component" value="Unassembled WGS sequence"/>
</dbReference>
<dbReference type="RefSeq" id="WP_106542549.1">
    <property type="nucleotide sequence ID" value="NZ_BLAU01000001.1"/>
</dbReference>
<organism evidence="3 4">
    <name type="scientific">Prolixibacter denitrificans</name>
    <dbReference type="NCBI Taxonomy" id="1541063"/>
    <lineage>
        <taxon>Bacteria</taxon>
        <taxon>Pseudomonadati</taxon>
        <taxon>Bacteroidota</taxon>
        <taxon>Bacteroidia</taxon>
        <taxon>Marinilabiliales</taxon>
        <taxon>Prolixibacteraceae</taxon>
        <taxon>Prolixibacter</taxon>
    </lineage>
</organism>
<reference evidence="3 4" key="1">
    <citation type="submission" date="2018-03" db="EMBL/GenBank/DDBJ databases">
        <title>Genomic Encyclopedia of Archaeal and Bacterial Type Strains, Phase II (KMG-II): from individual species to whole genera.</title>
        <authorList>
            <person name="Goeker M."/>
        </authorList>
    </citation>
    <scope>NUCLEOTIDE SEQUENCE [LARGE SCALE GENOMIC DNA]</scope>
    <source>
        <strain evidence="3 4">DSM 27267</strain>
    </source>
</reference>
<dbReference type="InterPro" id="IPR036866">
    <property type="entry name" value="RibonucZ/Hydroxyglut_hydro"/>
</dbReference>
<dbReference type="PANTHER" id="PTHR36839:SF1">
    <property type="entry name" value="METALLO-BETA-LACTAMASE FAMILY PROTEIN (AFU_ORTHOLOGUE AFUA_5G12770)"/>
    <property type="match status" value="1"/>
</dbReference>
<evidence type="ECO:0000313" key="4">
    <source>
        <dbReference type="Proteomes" id="UP000240621"/>
    </source>
</evidence>
<keyword evidence="2" id="KW-0378">Hydrolase</keyword>
<sequence>MTNYMCQACGVQFEATKQPPEICPICSDDRQFVPWDGQKWTTLENVQKYHANQLQKVEKGIYTLQTTPGFGIGQRAIFIQTEQGNILWDCISLIDETTVELLNHLGGVDAIAISHPHYYSTMAEWSGAFNNAPIYLHKKDADFVMRKSENIVFWEGDSLELWNNVKLINPGGHFPGATVLHQYDPEKDVYSLFTGDIINVEPDMKTVSFMYSFPNHIPLSAKDIEIIRDRMEGIPFERIFGAWYRRNIMKNGRNIFDSSIARYLKIVGQK</sequence>
<dbReference type="OrthoDB" id="2373347at2"/>
<proteinExistence type="predicted"/>
<name>A0A2P8CBH9_9BACT</name>
<evidence type="ECO:0000313" key="3">
    <source>
        <dbReference type="EMBL" id="PSK82330.1"/>
    </source>
</evidence>
<protein>
    <submittedName>
        <fullName evidence="2">Hydrolase</fullName>
    </submittedName>
    <submittedName>
        <fullName evidence="3">Metallo-beta-lactamase superfamily protein</fullName>
    </submittedName>
</protein>